<dbReference type="CDD" id="cd11753">
    <property type="entry name" value="GH94N_ChvB_NdvB_2_like"/>
    <property type="match status" value="1"/>
</dbReference>
<accession>A0ABU5AS83</accession>
<dbReference type="InterPro" id="IPR052047">
    <property type="entry name" value="GH94_Enzymes"/>
</dbReference>
<sequence length="2864" mass="315983">MNIQTNPAKIELTSASFPVITEAPIRSNFMPEDRLRELGAGLAKGDVKDLFGLAPFEFQGRIRDSAKRILEVYRSTNAAQAKGETITPAAQWLLDNNYLVEETIFQVKRDLPRRFYRQLPTLKLADGTSVPRALALAWTYVAHSDSSVSATMFKAIVEGFQSVEPLKIGELWALPSLLRFVLIENLRRIAVRVNRTRQMRQIANEVADRVLATDDNADRQKILSHYGTHAQDTTFATQLLYRLRDGSQNAGRALEWLESELEKSGSDAEEIIISEHHTLSSGNVTTGNIIRGLRLINDVDWTVWFEGVSRIDTLLREKTDFAALDFFSRDQYRTAIEELARRSELSEFRVAEKAIELAGHVVIADASGAEVPQAEATDAEGMVHTDVGFFLVGPRRLELEKAIGYRPTISVTAKRAFTSTGWLGVVVPVFALTVLLLALAGNALDHLGLSLPSIVLMLALFAVPASEGALAFFNTVASLFLKPTRLVGYDYKHGVPAEARTLVVVPSLIGSRDDVEENIRNIEVHHLANSAGEIHFALLSDWPDSNTEIDAADIEILQYARDEIARLNARYPTEGAPLFYVLHRRRLYNAAQGCWMGWERKRGKLHELNLLLRGDSDTTYLPLDVPLPENVVHVMTLDADTRTTRDAVASLAGKLCHPLNRPHFDTAKRVVTAGYTILQPRITASLTSGDDASFFQRVFSANRGLDPYVFAVSDVYQDVFGDGSFTGKGLYHVDAFEAALKDRIEENTVLSHDLLEGALARSALVTDVELVEDYPTRYSVDASRHHRWARGDWQLLGFILDPRSGVPALSRWKMVDNLRRSLTPIFWVMAAIAGWTLLPFTQAAQWQALLILSLFMAPTFDIVNGILPKSGDQTPRGHFSALARDTIFGTALVALKVLLMAHLAWMMGDAIVRTLYRLFVSRQNLLEWRTASQAHKSGGSDLAAYYGMMYGAVIIGVVGLAIPVLADSTGAFVAFFFALFWIGSPAVACWISRSAETEDRLRISAADIHTLRTIARRTWHYFETFVTAEHHHLPPDNFQESPAPVVAPRTSPTNIGVYLLSVVSARDFGWISLSDAITRIDATMTTIESMPRDRGHLFNWYDTTTLKPLYPLYISAVDSGNLAGHLVAVAAACAEWAEAPSVHLQGDFEGILDTVTILDESLEELPDDRRQLRPLRQRLADRLDGMRRAVMTIKAQPEMASIRTINLAVLAGEIRKLAAAIHTEAASPKSDVIADWAARLEATCEAHVHDSHNDENAVEALRAKLLALRERTRRYAFEMDFSFLMRQERKLLSIGYRVEEHQLDESCYDLLASEARLTSLFAIAKGDLPTEHWFRLGRPIVEIGFQGALMSWSGSMFEYLMPPLVMKEPHGSILNQTSKLIIKRQIQYARSKNVPWGISEAAYNARDRELTYQYTNFGVPGLGLKRGLGQNTVIAPYATILAAQFNPREAVHNLARLKAIGALGRHGYYDAVDFTPQRVPEGTDHAVVLNYMAHHSGMSIAAVADAIFEGRLRDRFHSDPVIESAELLLQEKAPRDIPAATVRTEADERAKDETETESPDTRVILDPAKALRATNVMSNGRYSVMVTATGSGYSRFGELAVTRWQPDPSEDRLGSYIFLRDAGTGDWWSATSEPRRADHERVQTLFSDDKASFVKSVGSLRSEVECIVISEGNGEGRRVTLYNDGATDRHIEVTSFAELVLGNEASDNAHPAFSKMFVETEIAPNNGAIFAIRRKRDKNDPDIAMAHFVTDPSGPSRDAEAETDRRAFIGRGRTIVDAAAFDPGAKLGGHSGFTLDPVASLRRQVRVPANKKISLTFWTIVGANRAELDEAVARLDHPESFARQAMLAWTRSQVQTRHLGLSLTDAANVQKLARYLIYPDPFLRLPADSIASGLGKQSSLWPTSISGDFPIFLVRIGDVADLEIVAQALRFQEYMRARGMMIDFVVVNEQASSYVQDLQRAVETLCENSRLRGKELGPRQHIFAVRRDLMDEATYKTLLAVARVVLHTRNGTIFDQIERAEAAALQARDALQQAGGVGAASILPAIAPPPFAAPGAASASADGSGLSLWNGFGGFDGDGRHYVTRLTGRRTTPQPWINVISNASFGFHVSAEGAGFTWSRNSRDYQLTPWSNDPVTNRPGEGIYIYDQASGKAFSPMAAIVRDPAMTYETWHGQGFSTFRSKRGPLSMDLTQVVDPADPVKITRLRIQNAGPVPARLRVYAYAEWVLGGHRSRTAATIVPTRDAATGALLAQNPYGLDFSERVAFLAAAGAVQSVTTDRGEFIGRHGSSEYPQAVLAGAALSDRVEAGDDPCAAIASDIDIPAGGDVTLIWLLGDAATPAEASALVQGHRGKDFDQRLADNERVWRGFLDTIQVETPDKALDAMVNHWLPYQSLACRIRARSAFYQASGAFGFRDQLQDTLALLAHDPKLARDQILNAARRQFPEGDVQHWWLPRTDAGVRTMISDDVVWLAHATARYIDVTGDAAILKEQLPFIDGQPLGEDEHDAFFTPEVSKTTASLYDHCARALDLAIKRSSPAGLPLILGGDWNDGMNRVGEGGKGESVWLGWFLLKTLGDFAPVAKAQGDAKRAQAWNKHADVLKRALETTAWDGQWYRRGSFDDGTPLGSHDSKECKIDSIAQSWSVLSGEGDPARSTTAMHQAIKMLVDDELKIVKLFTPPFSKTEKDPGYIKSYPPGVRENGGQYTHAATWFVIALAEMGRTDDAYRCFSMLNPVNHASDEAAAEHYRVEPYVVAADIYAGEGKGGRGGWTWYTGSAGWLYRAAVEGILGIERRGKHITFRPKLPGHWDGYAATLKMLGAEVKVRVIRDKKTKSISLEVNGTKTKSSSFEPKAGEASEVVVKIPA</sequence>
<dbReference type="Proteomes" id="UP001276564">
    <property type="component" value="Unassembled WGS sequence"/>
</dbReference>
<feature type="domain" description="Glycoamylase-like" evidence="6">
    <location>
        <begin position="1311"/>
        <end position="1518"/>
    </location>
</feature>
<dbReference type="InterPro" id="IPR012341">
    <property type="entry name" value="6hp_glycosidase-like_sf"/>
</dbReference>
<evidence type="ECO:0000256" key="3">
    <source>
        <dbReference type="SAM" id="MobiDB-lite"/>
    </source>
</evidence>
<dbReference type="Gene3D" id="2.70.98.40">
    <property type="entry name" value="Glycoside hydrolase, family 65, N-terminal domain"/>
    <property type="match status" value="2"/>
</dbReference>
<feature type="region of interest" description="Disordered" evidence="3">
    <location>
        <begin position="1540"/>
        <end position="1560"/>
    </location>
</feature>
<gene>
    <name evidence="8" type="ORF">RFM23_21225</name>
</gene>
<dbReference type="InterPro" id="IPR010383">
    <property type="entry name" value="Glyco_hydrolase_94_b-supersand"/>
</dbReference>
<evidence type="ECO:0000313" key="9">
    <source>
        <dbReference type="Proteomes" id="UP001276564"/>
    </source>
</evidence>
<dbReference type="InterPro" id="IPR037018">
    <property type="entry name" value="GH65_N"/>
</dbReference>
<evidence type="ECO:0000256" key="2">
    <source>
        <dbReference type="ARBA" id="ARBA00022679"/>
    </source>
</evidence>
<dbReference type="Gene3D" id="2.60.420.10">
    <property type="entry name" value="Maltose phosphorylase, domain 3"/>
    <property type="match status" value="1"/>
</dbReference>
<dbReference type="InterPro" id="IPR019282">
    <property type="entry name" value="Glycoamylase-like_cons_dom"/>
</dbReference>
<dbReference type="SMART" id="SM01068">
    <property type="entry name" value="CBM_X"/>
    <property type="match status" value="2"/>
</dbReference>
<dbReference type="InterPro" id="IPR037824">
    <property type="entry name" value="GH94N_2_NdvB"/>
</dbReference>
<evidence type="ECO:0000259" key="5">
    <source>
        <dbReference type="Pfam" id="PF06165"/>
    </source>
</evidence>
<feature type="compositionally biased region" description="Basic and acidic residues" evidence="3">
    <location>
        <begin position="1544"/>
        <end position="1553"/>
    </location>
</feature>
<feature type="domain" description="Glycosyl hydrolase 94 catalytic" evidence="7">
    <location>
        <begin position="2365"/>
        <end position="2789"/>
    </location>
</feature>
<reference evidence="8 9" key="1">
    <citation type="submission" date="2023-08" db="EMBL/GenBank/DDBJ databases">
        <title>Implementing the SeqCode for naming new Mesorhizobium species isolated from Vachellia karroo root nodules.</title>
        <authorList>
            <person name="Van Lill M."/>
        </authorList>
    </citation>
    <scope>NUCLEOTIDE SEQUENCE [LARGE SCALE GENOMIC DNA]</scope>
    <source>
        <strain evidence="8 9">VK4B</strain>
    </source>
</reference>
<keyword evidence="9" id="KW-1185">Reference proteome</keyword>
<feature type="transmembrane region" description="Helical" evidence="4">
    <location>
        <begin position="453"/>
        <end position="481"/>
    </location>
</feature>
<dbReference type="Gene3D" id="1.50.10.10">
    <property type="match status" value="1"/>
</dbReference>
<evidence type="ECO:0000259" key="6">
    <source>
        <dbReference type="Pfam" id="PF10091"/>
    </source>
</evidence>
<dbReference type="InterPro" id="IPR008928">
    <property type="entry name" value="6-hairpin_glycosidase_sf"/>
</dbReference>
<dbReference type="EMBL" id="JAVIIP010000012">
    <property type="protein sequence ID" value="MDX8540145.1"/>
    <property type="molecule type" value="Genomic_DNA"/>
</dbReference>
<feature type="transmembrane region" description="Helical" evidence="4">
    <location>
        <begin position="821"/>
        <end position="840"/>
    </location>
</feature>
<feature type="transmembrane region" description="Helical" evidence="4">
    <location>
        <begin position="887"/>
        <end position="908"/>
    </location>
</feature>
<name>A0ABU5AS83_9HYPH</name>
<keyword evidence="1" id="KW-0328">Glycosyltransferase</keyword>
<dbReference type="SUPFAM" id="SSF74650">
    <property type="entry name" value="Galactose mutarotase-like"/>
    <property type="match status" value="2"/>
</dbReference>
<dbReference type="RefSeq" id="WP_320321285.1">
    <property type="nucleotide sequence ID" value="NZ_JAVIIP010000012.1"/>
</dbReference>
<proteinExistence type="predicted"/>
<dbReference type="InterPro" id="IPR037820">
    <property type="entry name" value="GH94N_NdvB"/>
</dbReference>
<keyword evidence="2" id="KW-0808">Transferase</keyword>
<dbReference type="InterPro" id="IPR011013">
    <property type="entry name" value="Gal_mutarotase_sf_dom"/>
</dbReference>
<keyword evidence="4" id="KW-1133">Transmembrane helix</keyword>
<feature type="transmembrane region" description="Helical" evidence="4">
    <location>
        <begin position="943"/>
        <end position="965"/>
    </location>
</feature>
<dbReference type="CDD" id="cd11756">
    <property type="entry name" value="GH94N_ChvB_NdvB_1_like"/>
    <property type="match status" value="1"/>
</dbReference>
<dbReference type="Pfam" id="PF10091">
    <property type="entry name" value="Glycoamylase"/>
    <property type="match status" value="1"/>
</dbReference>
<feature type="domain" description="Glycosyl hydrolase 94 supersandwich" evidence="5">
    <location>
        <begin position="1565"/>
        <end position="1837"/>
    </location>
</feature>
<dbReference type="Pfam" id="PF17167">
    <property type="entry name" value="Glyco_hydro_94"/>
    <property type="match status" value="1"/>
</dbReference>
<keyword evidence="4" id="KW-0472">Membrane</keyword>
<evidence type="ECO:0000256" key="1">
    <source>
        <dbReference type="ARBA" id="ARBA00022676"/>
    </source>
</evidence>
<feature type="transmembrane region" description="Helical" evidence="4">
    <location>
        <begin position="422"/>
        <end position="441"/>
    </location>
</feature>
<evidence type="ECO:0000259" key="7">
    <source>
        <dbReference type="Pfam" id="PF17167"/>
    </source>
</evidence>
<feature type="domain" description="Glycosyl hydrolase 94 supersandwich" evidence="5">
    <location>
        <begin position="2080"/>
        <end position="2350"/>
    </location>
</feature>
<dbReference type="Gene3D" id="1.50.10.140">
    <property type="match status" value="2"/>
</dbReference>
<protein>
    <submittedName>
        <fullName evidence="8">Glucoamylase family protein</fullName>
    </submittedName>
</protein>
<feature type="transmembrane region" description="Helical" evidence="4">
    <location>
        <begin position="846"/>
        <end position="867"/>
    </location>
</feature>
<keyword evidence="4" id="KW-0812">Transmembrane</keyword>
<feature type="transmembrane region" description="Helical" evidence="4">
    <location>
        <begin position="972"/>
        <end position="993"/>
    </location>
</feature>
<evidence type="ECO:0000256" key="4">
    <source>
        <dbReference type="SAM" id="Phobius"/>
    </source>
</evidence>
<dbReference type="SUPFAM" id="SSF48208">
    <property type="entry name" value="Six-hairpin glycosidases"/>
    <property type="match status" value="1"/>
</dbReference>
<comment type="caution">
    <text evidence="8">The sequence shown here is derived from an EMBL/GenBank/DDBJ whole genome shotgun (WGS) entry which is preliminary data.</text>
</comment>
<dbReference type="InterPro" id="IPR033432">
    <property type="entry name" value="GH94_catalytic"/>
</dbReference>
<dbReference type="PANTHER" id="PTHR37469">
    <property type="entry name" value="CELLOBIONIC ACID PHOSPHORYLASE-RELATED"/>
    <property type="match status" value="1"/>
</dbReference>
<evidence type="ECO:0000313" key="8">
    <source>
        <dbReference type="EMBL" id="MDX8540145.1"/>
    </source>
</evidence>
<dbReference type="Pfam" id="PF06165">
    <property type="entry name" value="GH94_b-supersand"/>
    <property type="match status" value="2"/>
</dbReference>
<dbReference type="PANTHER" id="PTHR37469:SF2">
    <property type="entry name" value="CELLOBIONIC ACID PHOSPHORYLASE"/>
    <property type="match status" value="1"/>
</dbReference>
<organism evidence="8 9">
    <name type="scientific">Mesorhizobium abyssinicae</name>
    <dbReference type="NCBI Taxonomy" id="1209958"/>
    <lineage>
        <taxon>Bacteria</taxon>
        <taxon>Pseudomonadati</taxon>
        <taxon>Pseudomonadota</taxon>
        <taxon>Alphaproteobacteria</taxon>
        <taxon>Hyphomicrobiales</taxon>
        <taxon>Phyllobacteriaceae</taxon>
        <taxon>Mesorhizobium</taxon>
    </lineage>
</organism>